<accession>A0ABQ7ETT0</accession>
<proteinExistence type="predicted"/>
<organism evidence="1 2">
    <name type="scientific">Brassica cretica</name>
    <name type="common">Mustard</name>
    <dbReference type="NCBI Taxonomy" id="69181"/>
    <lineage>
        <taxon>Eukaryota</taxon>
        <taxon>Viridiplantae</taxon>
        <taxon>Streptophyta</taxon>
        <taxon>Embryophyta</taxon>
        <taxon>Tracheophyta</taxon>
        <taxon>Spermatophyta</taxon>
        <taxon>Magnoliopsida</taxon>
        <taxon>eudicotyledons</taxon>
        <taxon>Gunneridae</taxon>
        <taxon>Pentapetalae</taxon>
        <taxon>rosids</taxon>
        <taxon>malvids</taxon>
        <taxon>Brassicales</taxon>
        <taxon>Brassicaceae</taxon>
        <taxon>Brassiceae</taxon>
        <taxon>Brassica</taxon>
    </lineage>
</organism>
<sequence>MTLNGGKGEMGSLRSSGDSIEGYMRMHGLLSYRRFGRARSLRSDRADERSRPSGRTLGRYVVIEQKHARSLRSDQASARARSRRSDRAEHAFGRCVATLIELLSNVSCFLRKAFRKEESILKKYLSKKVIYLSNPKLSSFNGGFLPPPNKVSKVKSMVYQMGILEHCWPPKVGLWVSWNIVGHQKSGMEYRLEFENGISVRSQEWNLNVVCW</sequence>
<reference evidence="1 2" key="1">
    <citation type="journal article" date="2020" name="BMC Genomics">
        <title>Intraspecific diversification of the crop wild relative Brassica cretica Lam. using demographic model selection.</title>
        <authorList>
            <person name="Kioukis A."/>
            <person name="Michalopoulou V.A."/>
            <person name="Briers L."/>
            <person name="Pirintsos S."/>
            <person name="Studholme D.J."/>
            <person name="Pavlidis P."/>
            <person name="Sarris P.F."/>
        </authorList>
    </citation>
    <scope>NUCLEOTIDE SEQUENCE [LARGE SCALE GENOMIC DNA]</scope>
    <source>
        <strain evidence="2">cv. PFS-1207/04</strain>
    </source>
</reference>
<protein>
    <submittedName>
        <fullName evidence="1">Uncharacterized protein</fullName>
    </submittedName>
</protein>
<dbReference type="Proteomes" id="UP000266723">
    <property type="component" value="Unassembled WGS sequence"/>
</dbReference>
<evidence type="ECO:0000313" key="2">
    <source>
        <dbReference type="Proteomes" id="UP000266723"/>
    </source>
</evidence>
<comment type="caution">
    <text evidence="1">The sequence shown here is derived from an EMBL/GenBank/DDBJ whole genome shotgun (WGS) entry which is preliminary data.</text>
</comment>
<gene>
    <name evidence="1" type="ORF">DY000_02046613</name>
</gene>
<dbReference type="EMBL" id="QGKV02000297">
    <property type="protein sequence ID" value="KAF3606645.1"/>
    <property type="molecule type" value="Genomic_DNA"/>
</dbReference>
<name>A0ABQ7ETT0_BRACR</name>
<evidence type="ECO:0000313" key="1">
    <source>
        <dbReference type="EMBL" id="KAF3606645.1"/>
    </source>
</evidence>
<keyword evidence="2" id="KW-1185">Reference proteome</keyword>